<feature type="domain" description="Alpha-D-phosphohexomutase alpha/beta/alpha" evidence="9">
    <location>
        <begin position="5"/>
        <end position="134"/>
    </location>
</feature>
<evidence type="ECO:0000259" key="10">
    <source>
        <dbReference type="Pfam" id="PF02879"/>
    </source>
</evidence>
<dbReference type="InterPro" id="IPR005843">
    <property type="entry name" value="A-D-PHexomutase_C"/>
</dbReference>
<evidence type="ECO:0000256" key="1">
    <source>
        <dbReference type="ARBA" id="ARBA00001946"/>
    </source>
</evidence>
<organism evidence="12 13">
    <name type="scientific">candidate division WOR-3 bacterium</name>
    <dbReference type="NCBI Taxonomy" id="2052148"/>
    <lineage>
        <taxon>Bacteria</taxon>
        <taxon>Bacteria division WOR-3</taxon>
    </lineage>
</organism>
<dbReference type="EMBL" id="QNBE01000008">
    <property type="protein sequence ID" value="RKX71479.1"/>
    <property type="molecule type" value="Genomic_DNA"/>
</dbReference>
<gene>
    <name evidence="12" type="ORF">DRP53_01495</name>
</gene>
<evidence type="ECO:0000256" key="4">
    <source>
        <dbReference type="ARBA" id="ARBA00022723"/>
    </source>
</evidence>
<dbReference type="GO" id="GO:0005975">
    <property type="term" value="P:carbohydrate metabolic process"/>
    <property type="evidence" value="ECO:0007669"/>
    <property type="project" value="InterPro"/>
</dbReference>
<dbReference type="Pfam" id="PF02880">
    <property type="entry name" value="PGM_PMM_III"/>
    <property type="match status" value="1"/>
</dbReference>
<dbReference type="InterPro" id="IPR016066">
    <property type="entry name" value="A-D-PHexomutase_CS"/>
</dbReference>
<dbReference type="PANTHER" id="PTHR43771:SF2">
    <property type="entry name" value="PHOSPHOMANNOMUTASE_PHOSPHOGLUCOMUTASE"/>
    <property type="match status" value="1"/>
</dbReference>
<keyword evidence="3" id="KW-0597">Phosphoprotein</keyword>
<feature type="domain" description="Alpha-D-phosphohexomutase C-terminal" evidence="8">
    <location>
        <begin position="366"/>
        <end position="439"/>
    </location>
</feature>
<evidence type="ECO:0000313" key="13">
    <source>
        <dbReference type="Proteomes" id="UP000268469"/>
    </source>
</evidence>
<reference evidence="12 13" key="1">
    <citation type="submission" date="2018-06" db="EMBL/GenBank/DDBJ databases">
        <title>Extensive metabolic versatility and redundancy in microbially diverse, dynamic hydrothermal sediments.</title>
        <authorList>
            <person name="Dombrowski N."/>
            <person name="Teske A."/>
            <person name="Baker B.J."/>
        </authorList>
    </citation>
    <scope>NUCLEOTIDE SEQUENCE [LARGE SCALE GENOMIC DNA]</scope>
    <source>
        <strain evidence="12">B36_G15</strain>
    </source>
</reference>
<dbReference type="PROSITE" id="PS00710">
    <property type="entry name" value="PGM_PMM"/>
    <property type="match status" value="1"/>
</dbReference>
<accession>A0A660SL30</accession>
<dbReference type="PANTHER" id="PTHR43771">
    <property type="entry name" value="PHOSPHOMANNOMUTASE"/>
    <property type="match status" value="1"/>
</dbReference>
<comment type="cofactor">
    <cofactor evidence="1">
        <name>Mg(2+)</name>
        <dbReference type="ChEBI" id="CHEBI:18420"/>
    </cofactor>
</comment>
<evidence type="ECO:0000256" key="7">
    <source>
        <dbReference type="RuleBase" id="RU004326"/>
    </source>
</evidence>
<feature type="domain" description="Alpha-D-phosphohexomutase alpha/beta/alpha" evidence="10">
    <location>
        <begin position="150"/>
        <end position="246"/>
    </location>
</feature>
<dbReference type="InterPro" id="IPR005841">
    <property type="entry name" value="Alpha-D-phosphohexomutase_SF"/>
</dbReference>
<dbReference type="Gene3D" id="3.30.310.50">
    <property type="entry name" value="Alpha-D-phosphohexomutase, C-terminal domain"/>
    <property type="match status" value="1"/>
</dbReference>
<dbReference type="Pfam" id="PF02879">
    <property type="entry name" value="PGM_PMM_II"/>
    <property type="match status" value="1"/>
</dbReference>
<comment type="caution">
    <text evidence="12">The sequence shown here is derived from an EMBL/GenBank/DDBJ whole genome shotgun (WGS) entry which is preliminary data.</text>
</comment>
<keyword evidence="5 7" id="KW-0460">Magnesium</keyword>
<evidence type="ECO:0000256" key="2">
    <source>
        <dbReference type="ARBA" id="ARBA00010231"/>
    </source>
</evidence>
<evidence type="ECO:0000259" key="8">
    <source>
        <dbReference type="Pfam" id="PF00408"/>
    </source>
</evidence>
<dbReference type="PRINTS" id="PR00509">
    <property type="entry name" value="PGMPMM"/>
</dbReference>
<evidence type="ECO:0000256" key="6">
    <source>
        <dbReference type="ARBA" id="ARBA00023235"/>
    </source>
</evidence>
<dbReference type="SUPFAM" id="SSF53738">
    <property type="entry name" value="Phosphoglucomutase, first 3 domains"/>
    <property type="match status" value="3"/>
</dbReference>
<comment type="similarity">
    <text evidence="2 7">Belongs to the phosphohexose mutase family.</text>
</comment>
<evidence type="ECO:0000256" key="5">
    <source>
        <dbReference type="ARBA" id="ARBA00022842"/>
    </source>
</evidence>
<evidence type="ECO:0000256" key="3">
    <source>
        <dbReference type="ARBA" id="ARBA00022553"/>
    </source>
</evidence>
<protein>
    <submittedName>
        <fullName evidence="12">Phosphomannomutase</fullName>
    </submittedName>
</protein>
<dbReference type="CDD" id="cd03089">
    <property type="entry name" value="PMM_PGM"/>
    <property type="match status" value="1"/>
</dbReference>
<dbReference type="InterPro" id="IPR005845">
    <property type="entry name" value="A-D-PHexomutase_a/b/a-II"/>
</dbReference>
<keyword evidence="6" id="KW-0413">Isomerase</keyword>
<dbReference type="SUPFAM" id="SSF55957">
    <property type="entry name" value="Phosphoglucomutase, C-terminal domain"/>
    <property type="match status" value="1"/>
</dbReference>
<dbReference type="InterPro" id="IPR005846">
    <property type="entry name" value="A-D-PHexomutase_a/b/a-III"/>
</dbReference>
<dbReference type="AlphaFoldDB" id="A0A660SL30"/>
<dbReference type="Pfam" id="PF02878">
    <property type="entry name" value="PGM_PMM_I"/>
    <property type="match status" value="1"/>
</dbReference>
<name>A0A660SL30_UNCW3</name>
<keyword evidence="4 7" id="KW-0479">Metal-binding</keyword>
<dbReference type="Proteomes" id="UP000268469">
    <property type="component" value="Unassembled WGS sequence"/>
</dbReference>
<dbReference type="Pfam" id="PF00408">
    <property type="entry name" value="PGM_PMM_IV"/>
    <property type="match status" value="1"/>
</dbReference>
<dbReference type="GO" id="GO:0016868">
    <property type="term" value="F:intramolecular phosphotransferase activity"/>
    <property type="evidence" value="ECO:0007669"/>
    <property type="project" value="InterPro"/>
</dbReference>
<evidence type="ECO:0000259" key="9">
    <source>
        <dbReference type="Pfam" id="PF02878"/>
    </source>
</evidence>
<dbReference type="InterPro" id="IPR036900">
    <property type="entry name" value="A-D-PHexomutase_C_sf"/>
</dbReference>
<dbReference type="InterPro" id="IPR005844">
    <property type="entry name" value="A-D-PHexomutase_a/b/a-I"/>
</dbReference>
<dbReference type="Gene3D" id="3.40.120.10">
    <property type="entry name" value="Alpha-D-Glucose-1,6-Bisphosphate, subunit A, domain 3"/>
    <property type="match status" value="3"/>
</dbReference>
<feature type="domain" description="Alpha-D-phosphohexomutase alpha/beta/alpha" evidence="11">
    <location>
        <begin position="250"/>
        <end position="359"/>
    </location>
</feature>
<dbReference type="GO" id="GO:0000287">
    <property type="term" value="F:magnesium ion binding"/>
    <property type="evidence" value="ECO:0007669"/>
    <property type="project" value="InterPro"/>
</dbReference>
<evidence type="ECO:0000313" key="12">
    <source>
        <dbReference type="EMBL" id="RKX71479.1"/>
    </source>
</evidence>
<dbReference type="InterPro" id="IPR016055">
    <property type="entry name" value="A-D-PHexomutase_a/b/a-I/II/III"/>
</dbReference>
<sequence>MNPHIFRQYDIRGVAESDLSDPVIDRIGRALSGYYRDRGIKEVVIGRDVRLSSPRISQVLTGAFLKSGLDVIDIGVVPTPLLYFSLHHYDHSAGVMITGSHNPKEFNGLKICCHKTTIYGDEIQEIRRRAEAGSFPGGSGTRHELDPVPDYIDQVLDRVEIESTPPLILDPGNGTVGPVIDRLLSRLNLRYQIINLKPDGNFPSHLPDPTVLEYIEPLQEMVKADGGIGIGFDGDGDRIGVVREDGEIVWGDHLLAIYSRPILKKYPGGKIIFEVKCSRGLIEYIESLGGVPIMFKTGHSLIKAKMREEGALLAGEMSGHMFFADNYYGYDDAIFAALRLLEIISQENRPLQAIDNEIPTYYSTPEIRVDCPDEKKFEIVDRIRREFEKRYRVITIDGVRVEYPDGWGLIRPSNTQPVLVLRFEARTEERLREIKSEFLNYLRRFLS</sequence>
<proteinExistence type="inferred from homology"/>
<evidence type="ECO:0000259" key="11">
    <source>
        <dbReference type="Pfam" id="PF02880"/>
    </source>
</evidence>